<dbReference type="InterPro" id="IPR029055">
    <property type="entry name" value="Ntn_hydrolases_N"/>
</dbReference>
<feature type="region of interest" description="Disordered" evidence="1">
    <location>
        <begin position="316"/>
        <end position="341"/>
    </location>
</feature>
<feature type="compositionally biased region" description="Low complexity" evidence="1">
    <location>
        <begin position="318"/>
        <end position="338"/>
    </location>
</feature>
<name>A0ABD3RCQ5_9STRA</name>
<comment type="caution">
    <text evidence="2">The sequence shown here is derived from an EMBL/GenBank/DDBJ whole genome shotgun (WGS) entry which is preliminary data.</text>
</comment>
<feature type="region of interest" description="Disordered" evidence="1">
    <location>
        <begin position="81"/>
        <end position="120"/>
    </location>
</feature>
<evidence type="ECO:0000256" key="1">
    <source>
        <dbReference type="SAM" id="MobiDB-lite"/>
    </source>
</evidence>
<sequence>MTHYHSRRSSVYCTGGCVATSQPLATSIGLHVLRGLGGNAADASIAVAAALAVLEPCSTGLGGDMFALWYDASTSGVSAINGSGRSPSGASIRNVELAHPPPTPPSSSSSTPEERRKELHSRFARGVHSITVPGAAMGWQDVHDKFGSGKLTLMELLTPAIELAENGFPVAPLTSLAWREGMDSLTKWHSSENDDDDDDGRRRGHIELSVDGMGTGPIPGQLFRNPSMARVLRSLGEYGAREGFYRGFPGSSIVESVRRHGGCMTLDDMSNHVSTFPEPICVEYRGMNLWEVPPNGQGVAGLIALRGLNVLERSGRISGTTHSRPSHPSSTHTHTYTSENCNNDCRSVSSSSLSSSSSIKEGLSSTIHGRPQPSCEMLHAQIEMMRLGFDDARSYVCDLEYANQEECTTGWLLKEERIATRAMGLFDVDKAVMQGRPDSTSCTVSFQVVDANCGFTLQNRGAGFSLDPSHPNALGPNKRPYHTIIPALLTHADTGELFATLTNMGGFMQPQGHVQLVVNMLAYGMDPQTAIDAPRFCIGDGTMNGTVFLEEGFHLDTITKLKSMGHDMKTDITGHERHWFGRAQIITRDRGSGVLCAGSDGRADGCALGY</sequence>
<reference evidence="2 3" key="1">
    <citation type="submission" date="2024-10" db="EMBL/GenBank/DDBJ databases">
        <title>Updated reference genomes for cyclostephanoid diatoms.</title>
        <authorList>
            <person name="Roberts W.R."/>
            <person name="Alverson A.J."/>
        </authorList>
    </citation>
    <scope>NUCLEOTIDE SEQUENCE [LARGE SCALE GENOMIC DNA]</scope>
    <source>
        <strain evidence="2 3">AJA228-03</strain>
    </source>
</reference>
<dbReference type="Proteomes" id="UP001530377">
    <property type="component" value="Unassembled WGS sequence"/>
</dbReference>
<dbReference type="Gene3D" id="3.60.20.40">
    <property type="match status" value="1"/>
</dbReference>
<gene>
    <name evidence="2" type="ORF">ACHAXA_006837</name>
</gene>
<accession>A0ABD3RCQ5</accession>
<dbReference type="Pfam" id="PF01019">
    <property type="entry name" value="G_glu_transpept"/>
    <property type="match status" value="2"/>
</dbReference>
<dbReference type="PANTHER" id="PTHR43881">
    <property type="entry name" value="GAMMA-GLUTAMYLTRANSPEPTIDASE (AFU_ORTHOLOGUE AFUA_4G13580)"/>
    <property type="match status" value="1"/>
</dbReference>
<keyword evidence="3" id="KW-1185">Reference proteome</keyword>
<dbReference type="AlphaFoldDB" id="A0ABD3RCQ5"/>
<dbReference type="EMBL" id="JALLPB020000300">
    <property type="protein sequence ID" value="KAL3810807.1"/>
    <property type="molecule type" value="Genomic_DNA"/>
</dbReference>
<evidence type="ECO:0008006" key="4">
    <source>
        <dbReference type="Google" id="ProtNLM"/>
    </source>
</evidence>
<dbReference type="InterPro" id="IPR052896">
    <property type="entry name" value="GGT-like_enzyme"/>
</dbReference>
<proteinExistence type="predicted"/>
<feature type="compositionally biased region" description="Polar residues" evidence="1">
    <location>
        <begin position="81"/>
        <end position="91"/>
    </location>
</feature>
<dbReference type="InterPro" id="IPR043137">
    <property type="entry name" value="GGT_ssub_C"/>
</dbReference>
<protein>
    <recommendedName>
        <fullName evidence="4">Gamma-glutamyltransferase</fullName>
    </recommendedName>
</protein>
<evidence type="ECO:0000313" key="3">
    <source>
        <dbReference type="Proteomes" id="UP001530377"/>
    </source>
</evidence>
<dbReference type="PRINTS" id="PR01210">
    <property type="entry name" value="GGTRANSPTASE"/>
</dbReference>
<dbReference type="Gene3D" id="1.10.246.230">
    <property type="match status" value="1"/>
</dbReference>
<dbReference type="SUPFAM" id="SSF56235">
    <property type="entry name" value="N-terminal nucleophile aminohydrolases (Ntn hydrolases)"/>
    <property type="match status" value="1"/>
</dbReference>
<dbReference type="PANTHER" id="PTHR43881:SF1">
    <property type="entry name" value="GAMMA-GLUTAMYLTRANSPEPTIDASE (AFU_ORTHOLOGUE AFUA_4G13580)"/>
    <property type="match status" value="1"/>
</dbReference>
<organism evidence="2 3">
    <name type="scientific">Cyclostephanos tholiformis</name>
    <dbReference type="NCBI Taxonomy" id="382380"/>
    <lineage>
        <taxon>Eukaryota</taxon>
        <taxon>Sar</taxon>
        <taxon>Stramenopiles</taxon>
        <taxon>Ochrophyta</taxon>
        <taxon>Bacillariophyta</taxon>
        <taxon>Coscinodiscophyceae</taxon>
        <taxon>Thalassiosirophycidae</taxon>
        <taxon>Stephanodiscales</taxon>
        <taxon>Stephanodiscaceae</taxon>
        <taxon>Cyclostephanos</taxon>
    </lineage>
</organism>
<evidence type="ECO:0000313" key="2">
    <source>
        <dbReference type="EMBL" id="KAL3810807.1"/>
    </source>
</evidence>